<feature type="domain" description="RRM" evidence="3">
    <location>
        <begin position="104"/>
        <end position="179"/>
    </location>
</feature>
<dbReference type="InterPro" id="IPR012677">
    <property type="entry name" value="Nucleotide-bd_a/b_plait_sf"/>
</dbReference>
<dbReference type="EMBL" id="CAXAMM010000203">
    <property type="protein sequence ID" value="CAK8986434.1"/>
    <property type="molecule type" value="Genomic_DNA"/>
</dbReference>
<evidence type="ECO:0000313" key="5">
    <source>
        <dbReference type="Proteomes" id="UP001642464"/>
    </source>
</evidence>
<keyword evidence="5" id="KW-1185">Reference proteome</keyword>
<gene>
    <name evidence="4" type="ORF">SCF082_LOCUS550</name>
</gene>
<dbReference type="PROSITE" id="PS50102">
    <property type="entry name" value="RRM"/>
    <property type="match status" value="1"/>
</dbReference>
<dbReference type="Pfam" id="PF00076">
    <property type="entry name" value="RRM_1"/>
    <property type="match status" value="1"/>
</dbReference>
<reference evidence="4 5" key="1">
    <citation type="submission" date="2024-02" db="EMBL/GenBank/DDBJ databases">
        <authorList>
            <person name="Chen Y."/>
            <person name="Shah S."/>
            <person name="Dougan E. K."/>
            <person name="Thang M."/>
            <person name="Chan C."/>
        </authorList>
    </citation>
    <scope>NUCLEOTIDE SEQUENCE [LARGE SCALE GENOMIC DNA]</scope>
</reference>
<organism evidence="4 5">
    <name type="scientific">Durusdinium trenchii</name>
    <dbReference type="NCBI Taxonomy" id="1381693"/>
    <lineage>
        <taxon>Eukaryota</taxon>
        <taxon>Sar</taxon>
        <taxon>Alveolata</taxon>
        <taxon>Dinophyceae</taxon>
        <taxon>Suessiales</taxon>
        <taxon>Symbiodiniaceae</taxon>
        <taxon>Durusdinium</taxon>
    </lineage>
</organism>
<name>A0ABP0HB92_9DINO</name>
<evidence type="ECO:0000256" key="2">
    <source>
        <dbReference type="SAM" id="MobiDB-lite"/>
    </source>
</evidence>
<feature type="compositionally biased region" description="Basic and acidic residues" evidence="2">
    <location>
        <begin position="28"/>
        <end position="38"/>
    </location>
</feature>
<dbReference type="InterPro" id="IPR035979">
    <property type="entry name" value="RBD_domain_sf"/>
</dbReference>
<evidence type="ECO:0000313" key="4">
    <source>
        <dbReference type="EMBL" id="CAK8986434.1"/>
    </source>
</evidence>
<sequence>MSECWDMQQKGFCPRVQKYGSCKYCDGDDGKGGGKDGKGSWGGKDGKGWSPSGGGWDGGKGWGGGKGWSPGAYSGPGGVWNQFLKWNSGKGKGKDQRKKIDPSRTIWVGNIPADTKFQELKSHVELSGVVPLWAEVYSGKGAGTGAIGFKTEQEAAEAVMVLNGTVFKSATLAFDVWEKQKK</sequence>
<proteinExistence type="predicted"/>
<feature type="compositionally biased region" description="Gly residues" evidence="2">
    <location>
        <begin position="51"/>
        <end position="71"/>
    </location>
</feature>
<comment type="caution">
    <text evidence="4">The sequence shown here is derived from an EMBL/GenBank/DDBJ whole genome shotgun (WGS) entry which is preliminary data.</text>
</comment>
<dbReference type="Gene3D" id="3.30.70.330">
    <property type="match status" value="1"/>
</dbReference>
<accession>A0ABP0HB92</accession>
<evidence type="ECO:0000256" key="1">
    <source>
        <dbReference type="PROSITE-ProRule" id="PRU00176"/>
    </source>
</evidence>
<dbReference type="SUPFAM" id="SSF54928">
    <property type="entry name" value="RNA-binding domain, RBD"/>
    <property type="match status" value="1"/>
</dbReference>
<dbReference type="InterPro" id="IPR000504">
    <property type="entry name" value="RRM_dom"/>
</dbReference>
<feature type="region of interest" description="Disordered" evidence="2">
    <location>
        <begin position="28"/>
        <end position="71"/>
    </location>
</feature>
<keyword evidence="1" id="KW-0694">RNA-binding</keyword>
<evidence type="ECO:0000259" key="3">
    <source>
        <dbReference type="PROSITE" id="PS50102"/>
    </source>
</evidence>
<protein>
    <submittedName>
        <fullName evidence="4">RNA-binding protein</fullName>
    </submittedName>
</protein>
<dbReference type="Proteomes" id="UP001642464">
    <property type="component" value="Unassembled WGS sequence"/>
</dbReference>
<dbReference type="SMART" id="SM00360">
    <property type="entry name" value="RRM"/>
    <property type="match status" value="1"/>
</dbReference>